<protein>
    <submittedName>
        <fullName evidence="3">Uncharacterized protein</fullName>
    </submittedName>
</protein>
<feature type="transmembrane region" description="Helical" evidence="1">
    <location>
        <begin position="65"/>
        <end position="89"/>
    </location>
</feature>
<keyword evidence="1" id="KW-0472">Membrane</keyword>
<feature type="transmembrane region" description="Helical" evidence="1">
    <location>
        <begin position="95"/>
        <end position="114"/>
    </location>
</feature>
<reference evidence="3" key="1">
    <citation type="submission" date="2022-11" db="UniProtKB">
        <authorList>
            <consortium name="WormBaseParasite"/>
        </authorList>
    </citation>
    <scope>IDENTIFICATION</scope>
</reference>
<dbReference type="AlphaFoldDB" id="A0A914XGX2"/>
<accession>A0A914XGX2</accession>
<organism evidence="2 3">
    <name type="scientific">Plectus sambesii</name>
    <dbReference type="NCBI Taxonomy" id="2011161"/>
    <lineage>
        <taxon>Eukaryota</taxon>
        <taxon>Metazoa</taxon>
        <taxon>Ecdysozoa</taxon>
        <taxon>Nematoda</taxon>
        <taxon>Chromadorea</taxon>
        <taxon>Plectida</taxon>
        <taxon>Plectina</taxon>
        <taxon>Plectoidea</taxon>
        <taxon>Plectidae</taxon>
        <taxon>Plectus</taxon>
    </lineage>
</organism>
<evidence type="ECO:0000313" key="2">
    <source>
        <dbReference type="Proteomes" id="UP000887566"/>
    </source>
</evidence>
<dbReference type="Proteomes" id="UP000887566">
    <property type="component" value="Unplaced"/>
</dbReference>
<evidence type="ECO:0000256" key="1">
    <source>
        <dbReference type="SAM" id="Phobius"/>
    </source>
</evidence>
<proteinExistence type="predicted"/>
<keyword evidence="1" id="KW-1133">Transmembrane helix</keyword>
<feature type="transmembrane region" description="Helical" evidence="1">
    <location>
        <begin position="31"/>
        <end position="53"/>
    </location>
</feature>
<evidence type="ECO:0000313" key="3">
    <source>
        <dbReference type="WBParaSite" id="PSAMB.scaffold7689size7268.g30411.t1"/>
    </source>
</evidence>
<dbReference type="WBParaSite" id="PSAMB.scaffold7689size7268.g30411.t1">
    <property type="protein sequence ID" value="PSAMB.scaffold7689size7268.g30411.t1"/>
    <property type="gene ID" value="PSAMB.scaffold7689size7268.g30411"/>
</dbReference>
<sequence length="117" mass="12707">MSLINESCVPLSVDEENQVVRIGLAIRWTSTYIACGMCGIGILLNGVFLFFVITGMRQKTLSSKLYIFLVNKSIGDLLGSVAVCMITTFSMTFEISNGLSFALSGVAWLSYFSAISL</sequence>
<keyword evidence="1" id="KW-0812">Transmembrane</keyword>
<name>A0A914XGX2_9BILA</name>
<keyword evidence="2" id="KW-1185">Reference proteome</keyword>